<feature type="transmembrane region" description="Helical" evidence="2">
    <location>
        <begin position="32"/>
        <end position="52"/>
    </location>
</feature>
<dbReference type="GeneID" id="16549503"/>
<name>H3ZR61_THELN</name>
<accession>H3ZR61</accession>
<evidence type="ECO:0000256" key="1">
    <source>
        <dbReference type="SAM" id="Coils"/>
    </source>
</evidence>
<evidence type="ECO:0000313" key="3">
    <source>
        <dbReference type="EMBL" id="EHR77530.1"/>
    </source>
</evidence>
<dbReference type="OrthoDB" id="100157at2157"/>
<dbReference type="HOGENOM" id="CLU_147803_0_0_2"/>
<dbReference type="Proteomes" id="UP000015502">
    <property type="component" value="Chromosome"/>
</dbReference>
<sequence>MKLRLNLALILTAPFFLVAIFAGSYLVRWIAVLVAGTMLLAFMLEEAELPYIPRRREQKRRKEDFERLADVIKMAKKGSVAKQIVLDSLLEIYEIIEEDREKAKTKVRELKITGSGNKFLEDLEKVLEIVEADVNESRGSL</sequence>
<organism evidence="3 4">
    <name type="scientific">Thermococcus litoralis (strain ATCC 51850 / DSM 5473 / JCM 8560 / NS-C)</name>
    <dbReference type="NCBI Taxonomy" id="523849"/>
    <lineage>
        <taxon>Archaea</taxon>
        <taxon>Methanobacteriati</taxon>
        <taxon>Methanobacteriota</taxon>
        <taxon>Thermococci</taxon>
        <taxon>Thermococcales</taxon>
        <taxon>Thermococcaceae</taxon>
        <taxon>Thermococcus</taxon>
    </lineage>
</organism>
<dbReference type="RefSeq" id="WP_004069999.1">
    <property type="nucleotide sequence ID" value="NC_022084.1"/>
</dbReference>
<proteinExistence type="predicted"/>
<dbReference type="STRING" id="523849.OCC_10514"/>
<keyword evidence="2" id="KW-0472">Membrane</keyword>
<keyword evidence="4" id="KW-1185">Reference proteome</keyword>
<evidence type="ECO:0000256" key="2">
    <source>
        <dbReference type="SAM" id="Phobius"/>
    </source>
</evidence>
<keyword evidence="2" id="KW-1133">Transmembrane helix</keyword>
<protein>
    <submittedName>
        <fullName evidence="3">Uncharacterized protein</fullName>
    </submittedName>
</protein>
<dbReference type="EMBL" id="CP006670">
    <property type="protein sequence ID" value="EHR77530.1"/>
    <property type="molecule type" value="Genomic_DNA"/>
</dbReference>
<gene>
    <name evidence="3" type="ORF">OCC_10514</name>
</gene>
<reference evidence="3 4" key="1">
    <citation type="journal article" date="2012" name="J. Bacteriol.">
        <title>Genome sequence of the model hyperthermophilic archaeon Thermococcus litoralis NS-C.</title>
        <authorList>
            <person name="Gardner A.F."/>
            <person name="Kumar S."/>
            <person name="Perler F.B."/>
        </authorList>
    </citation>
    <scope>NUCLEOTIDE SEQUENCE [LARGE SCALE GENOMIC DNA]</scope>
    <source>
        <strain evidence="4">ATCC 51850 / DSM 5473 / JCM 8560 / NS-C</strain>
    </source>
</reference>
<dbReference type="KEGG" id="tlt:OCC_10514"/>
<feature type="coiled-coil region" evidence="1">
    <location>
        <begin position="86"/>
        <end position="140"/>
    </location>
</feature>
<keyword evidence="2" id="KW-0812">Transmembrane</keyword>
<dbReference type="AlphaFoldDB" id="H3ZR61"/>
<evidence type="ECO:0000313" key="4">
    <source>
        <dbReference type="Proteomes" id="UP000015502"/>
    </source>
</evidence>
<dbReference type="PaxDb" id="523849-OCC_10514"/>
<keyword evidence="1" id="KW-0175">Coiled coil</keyword>